<dbReference type="Proteomes" id="UP000005744">
    <property type="component" value="Unassembled WGS sequence"/>
</dbReference>
<evidence type="ECO:0000256" key="2">
    <source>
        <dbReference type="ARBA" id="ARBA00010350"/>
    </source>
</evidence>
<feature type="transmembrane region" description="Helical" evidence="7">
    <location>
        <begin position="89"/>
        <end position="108"/>
    </location>
</feature>
<feature type="transmembrane region" description="Helical" evidence="7">
    <location>
        <begin position="205"/>
        <end position="228"/>
    </location>
</feature>
<keyword evidence="3" id="KW-1003">Cell membrane</keyword>
<comment type="similarity">
    <text evidence="2 7">Belongs to the BI1 family.</text>
</comment>
<dbReference type="HOGENOM" id="CLU_058671_2_1_6"/>
<evidence type="ECO:0000256" key="1">
    <source>
        <dbReference type="ARBA" id="ARBA00004651"/>
    </source>
</evidence>
<feature type="transmembrane region" description="Helical" evidence="7">
    <location>
        <begin position="120"/>
        <end position="141"/>
    </location>
</feature>
<accession>I3CH44</accession>
<name>I3CH44_9GAMM</name>
<evidence type="ECO:0000313" key="9">
    <source>
        <dbReference type="Proteomes" id="UP000005744"/>
    </source>
</evidence>
<organism evidence="8 9">
    <name type="scientific">Beggiatoa alba B18LD</name>
    <dbReference type="NCBI Taxonomy" id="395493"/>
    <lineage>
        <taxon>Bacteria</taxon>
        <taxon>Pseudomonadati</taxon>
        <taxon>Pseudomonadota</taxon>
        <taxon>Gammaproteobacteria</taxon>
        <taxon>Thiotrichales</taxon>
        <taxon>Thiotrichaceae</taxon>
        <taxon>Beggiatoa</taxon>
    </lineage>
</organism>
<dbReference type="PANTHER" id="PTHR23291">
    <property type="entry name" value="BAX INHIBITOR-RELATED"/>
    <property type="match status" value="1"/>
</dbReference>
<dbReference type="OrthoDB" id="9813298at2"/>
<evidence type="ECO:0000256" key="4">
    <source>
        <dbReference type="ARBA" id="ARBA00022692"/>
    </source>
</evidence>
<evidence type="ECO:0000256" key="5">
    <source>
        <dbReference type="ARBA" id="ARBA00022989"/>
    </source>
</evidence>
<dbReference type="PANTHER" id="PTHR23291:SF115">
    <property type="entry name" value="MODULATOR OF FTSH PROTEASE YCCA"/>
    <property type="match status" value="1"/>
</dbReference>
<comment type="subcellular location">
    <subcellularLocation>
        <location evidence="1">Cell membrane</location>
        <topology evidence="1">Multi-pass membrane protein</topology>
    </subcellularLocation>
</comment>
<dbReference type="GO" id="GO:0005886">
    <property type="term" value="C:plasma membrane"/>
    <property type="evidence" value="ECO:0007669"/>
    <property type="project" value="UniProtKB-SubCell"/>
</dbReference>
<evidence type="ECO:0000256" key="3">
    <source>
        <dbReference type="ARBA" id="ARBA00022475"/>
    </source>
</evidence>
<feature type="transmembrane region" description="Helical" evidence="7">
    <location>
        <begin position="148"/>
        <end position="169"/>
    </location>
</feature>
<dbReference type="AlphaFoldDB" id="I3CH44"/>
<dbReference type="RefSeq" id="WP_002686191.1">
    <property type="nucleotide sequence ID" value="NZ_JH600070.1"/>
</dbReference>
<dbReference type="Pfam" id="PF01027">
    <property type="entry name" value="Bax1-I"/>
    <property type="match status" value="1"/>
</dbReference>
<dbReference type="CDD" id="cd10433">
    <property type="entry name" value="YccA_like"/>
    <property type="match status" value="1"/>
</dbReference>
<evidence type="ECO:0000256" key="7">
    <source>
        <dbReference type="RuleBase" id="RU004379"/>
    </source>
</evidence>
<keyword evidence="5 7" id="KW-1133">Transmembrane helix</keyword>
<feature type="transmembrane region" description="Helical" evidence="7">
    <location>
        <begin position="175"/>
        <end position="193"/>
    </location>
</feature>
<feature type="transmembrane region" description="Helical" evidence="7">
    <location>
        <begin position="38"/>
        <end position="57"/>
    </location>
</feature>
<keyword evidence="9" id="KW-1185">Reference proteome</keyword>
<proteinExistence type="inferred from homology"/>
<sequence length="235" mass="25240">MANNNLFERVSTAQVVNLEAATQPLSTTEANKLIRNTYTLLSITLLFSAITAGVAMLLNMPPLHWLITLVGYFGLFFTVSALRNSAWGIVAVFALTGFMGFTLGPIINLYTQTFGNGSQLVMMAFGSTAVIFLGLSGYALTSKKDFSFLSGFVVTGVLVAFLAGIGAIVFSLPGLSLAVSAMFVLLMAGMILWQTSDMVHGYETNYIMATVTLYVSIYNLFISLLQIFGVLGGEE</sequence>
<dbReference type="eggNOG" id="COG0670">
    <property type="taxonomic scope" value="Bacteria"/>
</dbReference>
<keyword evidence="4 7" id="KW-0812">Transmembrane</keyword>
<feature type="transmembrane region" description="Helical" evidence="7">
    <location>
        <begin position="63"/>
        <end position="82"/>
    </location>
</feature>
<reference evidence="8 9" key="1">
    <citation type="submission" date="2011-11" db="EMBL/GenBank/DDBJ databases">
        <title>Improved High-Quality Draft sequence of Beggiatoa alba B18lD.</title>
        <authorList>
            <consortium name="US DOE Joint Genome Institute"/>
            <person name="Lucas S."/>
            <person name="Han J."/>
            <person name="Lapidus A."/>
            <person name="Cheng J.-F."/>
            <person name="Goodwin L."/>
            <person name="Pitluck S."/>
            <person name="Peters L."/>
            <person name="Mikhailova N."/>
            <person name="Held B."/>
            <person name="Detter J.C."/>
            <person name="Han C."/>
            <person name="Tapia R."/>
            <person name="Land M."/>
            <person name="Hauser L."/>
            <person name="Kyrpides N."/>
            <person name="Ivanova N."/>
            <person name="Pagani I."/>
            <person name="Samuel K."/>
            <person name="Teske A."/>
            <person name="Mueller J."/>
            <person name="Woyke T."/>
        </authorList>
    </citation>
    <scope>NUCLEOTIDE SEQUENCE [LARGE SCALE GENOMIC DNA]</scope>
    <source>
        <strain evidence="8 9">B18LD</strain>
    </source>
</reference>
<evidence type="ECO:0000256" key="6">
    <source>
        <dbReference type="ARBA" id="ARBA00023136"/>
    </source>
</evidence>
<dbReference type="EMBL" id="JH600070">
    <property type="protein sequence ID" value="EIJ42937.1"/>
    <property type="molecule type" value="Genomic_DNA"/>
</dbReference>
<gene>
    <name evidence="8" type="ORF">BegalDRAFT_2072</name>
</gene>
<dbReference type="InterPro" id="IPR006214">
    <property type="entry name" value="Bax_inhibitor_1-related"/>
</dbReference>
<keyword evidence="6 7" id="KW-0472">Membrane</keyword>
<protein>
    <submittedName>
        <fullName evidence="8">FtsH-interacting integral membrane protein</fullName>
    </submittedName>
</protein>
<evidence type="ECO:0000313" key="8">
    <source>
        <dbReference type="EMBL" id="EIJ42937.1"/>
    </source>
</evidence>
<dbReference type="STRING" id="395493.BegalDRAFT_2072"/>